<gene>
    <name evidence="1" type="ORF">KL86APRO_12523</name>
</gene>
<protein>
    <recommendedName>
        <fullName evidence="2">Phage tail protein I</fullName>
    </recommendedName>
</protein>
<accession>A0A212KBJ6</accession>
<dbReference type="InterPro" id="IPR006521">
    <property type="entry name" value="Tail_protein_I"/>
</dbReference>
<dbReference type="Pfam" id="PF09684">
    <property type="entry name" value="Tail_P2_I"/>
    <property type="match status" value="1"/>
</dbReference>
<sequence>MTLLPSNATDFELALEHAIALLTEIPNPIDTLWDPWRCPVKFLPWLAWQYSVDYWREEWPEAIKRQVIDAAYDVHRIKGTLPAIKGAIAGLGIEAQIVRWFETEPKGEPYTMTITAWAKPASEDNIALDAEGQRDLAEMVDATKALRTGAAIRVGSVQAAALGLAAVGASRQALSAAGAAALRDGSQAGLGLAAVGTSRQTLSAASAVALRDGSQAGLGLTAGSHTAPRCRAMTKVV</sequence>
<organism evidence="1">
    <name type="scientific">uncultured Alphaproteobacteria bacterium</name>
    <dbReference type="NCBI Taxonomy" id="91750"/>
    <lineage>
        <taxon>Bacteria</taxon>
        <taxon>Pseudomonadati</taxon>
        <taxon>Pseudomonadota</taxon>
        <taxon>Alphaproteobacteria</taxon>
        <taxon>environmental samples</taxon>
    </lineage>
</organism>
<evidence type="ECO:0008006" key="2">
    <source>
        <dbReference type="Google" id="ProtNLM"/>
    </source>
</evidence>
<proteinExistence type="predicted"/>
<dbReference type="NCBIfam" id="TIGR01634">
    <property type="entry name" value="tail_P2_I"/>
    <property type="match status" value="1"/>
</dbReference>
<reference evidence="1" key="1">
    <citation type="submission" date="2016-04" db="EMBL/GenBank/DDBJ databases">
        <authorList>
            <person name="Evans L.H."/>
            <person name="Alamgir A."/>
            <person name="Owens N."/>
            <person name="Weber N.D."/>
            <person name="Virtaneva K."/>
            <person name="Barbian K."/>
            <person name="Babar A."/>
            <person name="Rosenke K."/>
        </authorList>
    </citation>
    <scope>NUCLEOTIDE SEQUENCE</scope>
    <source>
        <strain evidence="1">86</strain>
    </source>
</reference>
<name>A0A212KBJ6_9PROT</name>
<dbReference type="EMBL" id="FLUO01000001">
    <property type="protein sequence ID" value="SBW09134.1"/>
    <property type="molecule type" value="Genomic_DNA"/>
</dbReference>
<dbReference type="AlphaFoldDB" id="A0A212KBJ6"/>
<evidence type="ECO:0000313" key="1">
    <source>
        <dbReference type="EMBL" id="SBW09134.1"/>
    </source>
</evidence>